<feature type="transmembrane region" description="Helical" evidence="2">
    <location>
        <begin position="26"/>
        <end position="47"/>
    </location>
</feature>
<feature type="transmembrane region" description="Helical" evidence="2">
    <location>
        <begin position="188"/>
        <end position="207"/>
    </location>
</feature>
<feature type="transmembrane region" description="Helical" evidence="2">
    <location>
        <begin position="67"/>
        <end position="88"/>
    </location>
</feature>
<keyword evidence="2" id="KW-1133">Transmembrane helix</keyword>
<accession>A0A1A2TGB6</accession>
<evidence type="ECO:0000256" key="2">
    <source>
        <dbReference type="SAM" id="Phobius"/>
    </source>
</evidence>
<evidence type="ECO:0008006" key="5">
    <source>
        <dbReference type="Google" id="ProtNLM"/>
    </source>
</evidence>
<comment type="caution">
    <text evidence="3">The sequence shown here is derived from an EMBL/GenBank/DDBJ whole genome shotgun (WGS) entry which is preliminary data.</text>
</comment>
<keyword evidence="2" id="KW-0812">Transmembrane</keyword>
<dbReference type="Proteomes" id="UP000092389">
    <property type="component" value="Unassembled WGS sequence"/>
</dbReference>
<evidence type="ECO:0000313" key="3">
    <source>
        <dbReference type="EMBL" id="OBH75382.1"/>
    </source>
</evidence>
<dbReference type="RefSeq" id="WP_067833647.1">
    <property type="nucleotide sequence ID" value="NZ_LZJP01000076.1"/>
</dbReference>
<evidence type="ECO:0000256" key="1">
    <source>
        <dbReference type="SAM" id="MobiDB-lite"/>
    </source>
</evidence>
<name>A0A1A2TGB6_MYCNT</name>
<gene>
    <name evidence="3" type="ORF">A5683_22520</name>
</gene>
<dbReference type="OrthoDB" id="4640608at2"/>
<evidence type="ECO:0000313" key="4">
    <source>
        <dbReference type="Proteomes" id="UP000092389"/>
    </source>
</evidence>
<protein>
    <recommendedName>
        <fullName evidence="5">DUF2561 domain-containing protein</fullName>
    </recommendedName>
</protein>
<keyword evidence="2" id="KW-0472">Membrane</keyword>
<proteinExistence type="predicted"/>
<feature type="transmembrane region" description="Helical" evidence="2">
    <location>
        <begin position="159"/>
        <end position="182"/>
    </location>
</feature>
<sequence>MVSKYSAYRRGVGGDDTIAPEVIDRILIGACAAIYLVLLGVSVAAAVALADLGRGFHKAASSPHTTWVLYAVIIVSALIIAGAIPILLRARRMSQSEPAASAMTAPARGPSRPSVRLGTGASRTGTERMQQTTVQTATSAPGAEWSGEAVDRVWLRGTVILTGTMGAALIAVATATYLMAIGHDGGSWVGYGFAGVITGAMPVVEWLHIRQLRRVIAEQ</sequence>
<dbReference type="EMBL" id="LZJU01000088">
    <property type="protein sequence ID" value="OBH75382.1"/>
    <property type="molecule type" value="Genomic_DNA"/>
</dbReference>
<dbReference type="AlphaFoldDB" id="A0A1A2TGB6"/>
<feature type="region of interest" description="Disordered" evidence="1">
    <location>
        <begin position="99"/>
        <end position="129"/>
    </location>
</feature>
<dbReference type="InterPro" id="IPR024381">
    <property type="entry name" value="DUF2561"/>
</dbReference>
<dbReference type="Pfam" id="PF10812">
    <property type="entry name" value="DUF2561"/>
    <property type="match status" value="1"/>
</dbReference>
<accession>A0A1A2TH69</accession>
<organism evidence="3 4">
    <name type="scientific">Mycobacterium mantenii</name>
    <dbReference type="NCBI Taxonomy" id="560555"/>
    <lineage>
        <taxon>Bacteria</taxon>
        <taxon>Bacillati</taxon>
        <taxon>Actinomycetota</taxon>
        <taxon>Actinomycetes</taxon>
        <taxon>Mycobacteriales</taxon>
        <taxon>Mycobacteriaceae</taxon>
        <taxon>Mycobacterium</taxon>
        <taxon>Mycobacterium avium complex (MAC)</taxon>
    </lineage>
</organism>
<reference evidence="3 4" key="1">
    <citation type="submission" date="2016-06" db="EMBL/GenBank/DDBJ databases">
        <authorList>
            <person name="Kjaerup R.B."/>
            <person name="Dalgaard T.S."/>
            <person name="Juul-Madsen H.R."/>
        </authorList>
    </citation>
    <scope>NUCLEOTIDE SEQUENCE [LARGE SCALE GENOMIC DNA]</scope>
    <source>
        <strain evidence="3 4">E152</strain>
    </source>
</reference>